<keyword evidence="1" id="KW-0472">Membrane</keyword>
<proteinExistence type="predicted"/>
<feature type="transmembrane region" description="Helical" evidence="1">
    <location>
        <begin position="76"/>
        <end position="95"/>
    </location>
</feature>
<keyword evidence="1" id="KW-0812">Transmembrane</keyword>
<accession>D2RFN6</accession>
<name>D2RFN6_ARCPA</name>
<dbReference type="eggNOG" id="arCOG10688">
    <property type="taxonomic scope" value="Archaea"/>
</dbReference>
<dbReference type="KEGG" id="apo:Arcpr_0034"/>
<sequence length="109" mass="12421">MLRKVICAVGLVVCGYLLYLTEYVGICLDHCDPFNYSLGLAWFLIGLILKERGLQIWALAGLLGIAYFVIRELFEGFCLYCTFIHLIALTAVLSTKTDRALSRYHRKVR</sequence>
<evidence type="ECO:0000313" key="3">
    <source>
        <dbReference type="Proteomes" id="UP000001901"/>
    </source>
</evidence>
<dbReference type="HOGENOM" id="CLU_2177755_0_0_2"/>
<dbReference type="PaxDb" id="572546-Arcpr_0034"/>
<dbReference type="EMBL" id="CP001857">
    <property type="protein sequence ID" value="ADB57111.1"/>
    <property type="molecule type" value="Genomic_DNA"/>
</dbReference>
<reference evidence="2 3" key="1">
    <citation type="journal article" date="2010" name="Stand. Genomic Sci.">
        <title>Complete genome sequence of Archaeoglobus profundus type strain (AV18).</title>
        <authorList>
            <person name="von Jan M."/>
            <person name="Lapidus A."/>
            <person name="Del Rio T.G."/>
            <person name="Copeland A."/>
            <person name="Tice H."/>
            <person name="Cheng J.F."/>
            <person name="Lucas S."/>
            <person name="Chen F."/>
            <person name="Nolan M."/>
            <person name="Goodwin L."/>
            <person name="Han C."/>
            <person name="Pitluck S."/>
            <person name="Liolios K."/>
            <person name="Ivanova N."/>
            <person name="Mavromatis K."/>
            <person name="Ovchinnikova G."/>
            <person name="Chertkov O."/>
            <person name="Pati A."/>
            <person name="Chen A."/>
            <person name="Palaniappan K."/>
            <person name="Land M."/>
            <person name="Hauser L."/>
            <person name="Chang Y.J."/>
            <person name="Jeffries C.D."/>
            <person name="Saunders E."/>
            <person name="Brettin T."/>
            <person name="Detter J.C."/>
            <person name="Chain P."/>
            <person name="Eichinger K."/>
            <person name="Huber H."/>
            <person name="Spring S."/>
            <person name="Rohde M."/>
            <person name="Goker M."/>
            <person name="Wirth R."/>
            <person name="Woyke T."/>
            <person name="Bristow J."/>
            <person name="Eisen J.A."/>
            <person name="Markowitz V."/>
            <person name="Hugenholtz P."/>
            <person name="Kyrpides N.C."/>
            <person name="Klenk H.P."/>
        </authorList>
    </citation>
    <scope>NUCLEOTIDE SEQUENCE [LARGE SCALE GENOMIC DNA]</scope>
    <source>
        <strain evidence="3">DSM 5631 / JCM 9629 / NBRC 100127 / Av18</strain>
    </source>
</reference>
<organism evidence="2 3">
    <name type="scientific">Archaeoglobus profundus (strain DSM 5631 / JCM 9629 / NBRC 100127 / Av18)</name>
    <dbReference type="NCBI Taxonomy" id="572546"/>
    <lineage>
        <taxon>Archaea</taxon>
        <taxon>Methanobacteriati</taxon>
        <taxon>Methanobacteriota</taxon>
        <taxon>Archaeoglobi</taxon>
        <taxon>Archaeoglobales</taxon>
        <taxon>Archaeoglobaceae</taxon>
        <taxon>Archaeoglobus</taxon>
    </lineage>
</organism>
<dbReference type="STRING" id="572546.Arcpr_0034"/>
<keyword evidence="3" id="KW-1185">Reference proteome</keyword>
<feature type="transmembrane region" description="Helical" evidence="1">
    <location>
        <begin position="5"/>
        <end position="21"/>
    </location>
</feature>
<evidence type="ECO:0000256" key="1">
    <source>
        <dbReference type="SAM" id="Phobius"/>
    </source>
</evidence>
<gene>
    <name evidence="2" type="ordered locus">Arcpr_0034</name>
</gene>
<dbReference type="AlphaFoldDB" id="D2RFN6"/>
<evidence type="ECO:0000313" key="2">
    <source>
        <dbReference type="EMBL" id="ADB57111.1"/>
    </source>
</evidence>
<feature type="transmembrane region" description="Helical" evidence="1">
    <location>
        <begin position="54"/>
        <end position="70"/>
    </location>
</feature>
<protein>
    <recommendedName>
        <fullName evidence="4">Vitamin K epoxide reductase</fullName>
    </recommendedName>
</protein>
<dbReference type="Proteomes" id="UP000001901">
    <property type="component" value="Chromosome"/>
</dbReference>
<evidence type="ECO:0008006" key="4">
    <source>
        <dbReference type="Google" id="ProtNLM"/>
    </source>
</evidence>
<keyword evidence="1" id="KW-1133">Transmembrane helix</keyword>